<feature type="transmembrane region" description="Helical" evidence="11">
    <location>
        <begin position="366"/>
        <end position="392"/>
    </location>
</feature>
<sequence>MTAFTLSFLWLLIISTITVGVLCGEESRNVTVTYNDGCDIPECKDVKGPFYNLVHFRAKGTTDTIHHVWSSIGAPSLLVARTKTTAIMNVDWKKVIAREGGAITFSPDGDVFSVSAFVISRLLEYDDEKDTADITKVNVTRTVDVSDLMWSNVTINSTENTALFSTVPSMPPAAENGSLALKVQCFGVEGRSKDLPHLQHLPNTTEFALVLDNLEQNYNSTRYALEMLLVRDQQKPKQSGINLKSIATIDDEYTPAVFKTYEVVLNNTSPSDKGSFIQWKPITYTSTDRNTEASKPIKTYAVNSTNHYISNYSIAHSFFDDLSALDLGSLNISFGIGKDGFYKATKYYVWNSVAGYGTPPSDGLSILIISIISVGLGIPVLLIFLGGIIVACQKRSALSKDNSLTKYTSINS</sequence>
<keyword evidence="7" id="KW-0458">Lysosome</keyword>
<feature type="chain" id="PRO_5029757649" description="Lysosomal protein NCU-G1" evidence="12">
    <location>
        <begin position="24"/>
        <end position="412"/>
    </location>
</feature>
<comment type="subcellular location">
    <subcellularLocation>
        <location evidence="9">Lysosome membrane</location>
        <topology evidence="9">Single-pass type I membrane protein</topology>
        <orientation evidence="9">Lumenal side</orientation>
    </subcellularLocation>
</comment>
<evidence type="ECO:0000313" key="13">
    <source>
        <dbReference type="EnsemblMetazoa" id="XP_786655"/>
    </source>
</evidence>
<dbReference type="KEGG" id="spu:581573"/>
<dbReference type="OMA" id="TLHYLWD"/>
<dbReference type="PANTHER" id="PTHR31981">
    <property type="entry name" value="GLYCOSYLATED LYSOSOMAL MEMBRANE PROTEIN"/>
    <property type="match status" value="1"/>
</dbReference>
<dbReference type="Proteomes" id="UP000007110">
    <property type="component" value="Unassembled WGS sequence"/>
</dbReference>
<evidence type="ECO:0008006" key="15">
    <source>
        <dbReference type="Google" id="ProtNLM"/>
    </source>
</evidence>
<evidence type="ECO:0000256" key="9">
    <source>
        <dbReference type="ARBA" id="ARBA00024189"/>
    </source>
</evidence>
<reference evidence="13" key="2">
    <citation type="submission" date="2021-01" db="UniProtKB">
        <authorList>
            <consortium name="EnsemblMetazoa"/>
        </authorList>
    </citation>
    <scope>IDENTIFICATION</scope>
</reference>
<comment type="function">
    <text evidence="8">Required to protect lysosomal transporter MFSD1 from lysosomal proteolysis and for MFSD1 lysosomal localization.</text>
</comment>
<proteinExistence type="inferred from homology"/>
<keyword evidence="5 11" id="KW-0472">Membrane</keyword>
<evidence type="ECO:0000256" key="2">
    <source>
        <dbReference type="ARBA" id="ARBA00022692"/>
    </source>
</evidence>
<evidence type="ECO:0000256" key="11">
    <source>
        <dbReference type="SAM" id="Phobius"/>
    </source>
</evidence>
<evidence type="ECO:0000256" key="3">
    <source>
        <dbReference type="ARBA" id="ARBA00022729"/>
    </source>
</evidence>
<evidence type="ECO:0000256" key="8">
    <source>
        <dbReference type="ARBA" id="ARBA00024176"/>
    </source>
</evidence>
<keyword evidence="2 11" id="KW-0812">Transmembrane</keyword>
<dbReference type="InterPro" id="IPR029382">
    <property type="entry name" value="NCU-G1"/>
</dbReference>
<accession>A0A7M7RBV4</accession>
<dbReference type="RefSeq" id="XP_786655.3">
    <property type="nucleotide sequence ID" value="XM_781562.4"/>
</dbReference>
<dbReference type="InParanoid" id="A0A7M7RBV4"/>
<evidence type="ECO:0000256" key="7">
    <source>
        <dbReference type="ARBA" id="ARBA00023228"/>
    </source>
</evidence>
<dbReference type="OrthoDB" id="6264340at2759"/>
<comment type="similarity">
    <text evidence="1">Belongs to the GLMP family.</text>
</comment>
<evidence type="ECO:0000256" key="10">
    <source>
        <dbReference type="ARBA" id="ARBA00044960"/>
    </source>
</evidence>
<keyword evidence="6" id="KW-0325">Glycoprotein</keyword>
<evidence type="ECO:0000256" key="6">
    <source>
        <dbReference type="ARBA" id="ARBA00023180"/>
    </source>
</evidence>
<dbReference type="GO" id="GO:0005765">
    <property type="term" value="C:lysosomal membrane"/>
    <property type="evidence" value="ECO:0007669"/>
    <property type="project" value="UniProtKB-SubCell"/>
</dbReference>
<feature type="signal peptide" evidence="12">
    <location>
        <begin position="1"/>
        <end position="23"/>
    </location>
</feature>
<name>A0A7M7RBV4_STRPU</name>
<comment type="subunit">
    <text evidence="10">Interacts (via lumenal domain) with lysosomal protein MFSD1; the interaction starts while both proteins are still in the endoplasmic reticulum and is required for stabilization of MFSD1 in lysosomes but has no direct effect on its targeting to lysosomes or transporter activity.</text>
</comment>
<evidence type="ECO:0000256" key="4">
    <source>
        <dbReference type="ARBA" id="ARBA00022989"/>
    </source>
</evidence>
<protein>
    <recommendedName>
        <fullName evidence="15">Lysosomal protein NCU-G1</fullName>
    </recommendedName>
</protein>
<keyword evidence="3 12" id="KW-0732">Signal</keyword>
<dbReference type="PANTHER" id="PTHR31981:SF1">
    <property type="entry name" value="GLYCOSYLATED LYSOSOMAL MEMBRANE PROTEIN"/>
    <property type="match status" value="1"/>
</dbReference>
<dbReference type="Pfam" id="PF15065">
    <property type="entry name" value="NCU-G1"/>
    <property type="match status" value="1"/>
</dbReference>
<evidence type="ECO:0000256" key="12">
    <source>
        <dbReference type="SAM" id="SignalP"/>
    </source>
</evidence>
<evidence type="ECO:0000256" key="5">
    <source>
        <dbReference type="ARBA" id="ARBA00023136"/>
    </source>
</evidence>
<organism evidence="13 14">
    <name type="scientific">Strongylocentrotus purpuratus</name>
    <name type="common">Purple sea urchin</name>
    <dbReference type="NCBI Taxonomy" id="7668"/>
    <lineage>
        <taxon>Eukaryota</taxon>
        <taxon>Metazoa</taxon>
        <taxon>Echinodermata</taxon>
        <taxon>Eleutherozoa</taxon>
        <taxon>Echinozoa</taxon>
        <taxon>Echinoidea</taxon>
        <taxon>Euechinoidea</taxon>
        <taxon>Echinacea</taxon>
        <taxon>Camarodonta</taxon>
        <taxon>Echinidea</taxon>
        <taxon>Strongylocentrotidae</taxon>
        <taxon>Strongylocentrotus</taxon>
    </lineage>
</organism>
<reference evidence="14" key="1">
    <citation type="submission" date="2015-02" db="EMBL/GenBank/DDBJ databases">
        <title>Genome sequencing for Strongylocentrotus purpuratus.</title>
        <authorList>
            <person name="Murali S."/>
            <person name="Liu Y."/>
            <person name="Vee V."/>
            <person name="English A."/>
            <person name="Wang M."/>
            <person name="Skinner E."/>
            <person name="Han Y."/>
            <person name="Muzny D.M."/>
            <person name="Worley K.C."/>
            <person name="Gibbs R.A."/>
        </authorList>
    </citation>
    <scope>NUCLEOTIDE SEQUENCE</scope>
</reference>
<keyword evidence="14" id="KW-1185">Reference proteome</keyword>
<dbReference type="GeneID" id="581573"/>
<evidence type="ECO:0000256" key="1">
    <source>
        <dbReference type="ARBA" id="ARBA00010599"/>
    </source>
</evidence>
<dbReference type="AlphaFoldDB" id="A0A7M7RBV4"/>
<dbReference type="GO" id="GO:0005764">
    <property type="term" value="C:lysosome"/>
    <property type="evidence" value="ECO:0000318"/>
    <property type="project" value="GO_Central"/>
</dbReference>
<dbReference type="EnsemblMetazoa" id="XM_781562">
    <property type="protein sequence ID" value="XP_786655"/>
    <property type="gene ID" value="LOC581573"/>
</dbReference>
<dbReference type="CTD" id="112770"/>
<evidence type="ECO:0000313" key="14">
    <source>
        <dbReference type="Proteomes" id="UP000007110"/>
    </source>
</evidence>
<keyword evidence="4 11" id="KW-1133">Transmembrane helix</keyword>
<dbReference type="FunCoup" id="A0A7M7RBV4">
    <property type="interactions" value="505"/>
</dbReference>